<name>A0A9X1D7D9_9HYPH</name>
<dbReference type="Proteomes" id="UP001138921">
    <property type="component" value="Unassembled WGS sequence"/>
</dbReference>
<reference evidence="1" key="1">
    <citation type="journal article" date="2021" name="Microorganisms">
        <title>Phylogenomic Reconstruction and Metabolic Potential of the Genus Aminobacter.</title>
        <authorList>
            <person name="Artuso I."/>
            <person name="Turrini P."/>
            <person name="Pirolo M."/>
            <person name="Lugli G.A."/>
            <person name="Ventura M."/>
            <person name="Visca P."/>
        </authorList>
    </citation>
    <scope>NUCLEOTIDE SEQUENCE</scope>
    <source>
        <strain evidence="1">LMG 26462</strain>
    </source>
</reference>
<dbReference type="AlphaFoldDB" id="A0A9X1D7D9"/>
<organism evidence="1 2">
    <name type="scientific">Aminobacter anthyllidis</name>
    <dbReference type="NCBI Taxonomy" id="1035067"/>
    <lineage>
        <taxon>Bacteria</taxon>
        <taxon>Pseudomonadati</taxon>
        <taxon>Pseudomonadota</taxon>
        <taxon>Alphaproteobacteria</taxon>
        <taxon>Hyphomicrobiales</taxon>
        <taxon>Phyllobacteriaceae</taxon>
        <taxon>Aminobacter</taxon>
    </lineage>
</organism>
<proteinExistence type="predicted"/>
<sequence length="52" mass="5534">MTPPAPKPQAITLPPEASASEAADFARGIAVLERLAKRVAELARAHEKENGR</sequence>
<gene>
    <name evidence="1" type="ORF">J1C56_20805</name>
</gene>
<dbReference type="EMBL" id="JAFLWW010000006">
    <property type="protein sequence ID" value="MBT1158041.1"/>
    <property type="molecule type" value="Genomic_DNA"/>
</dbReference>
<comment type="caution">
    <text evidence="1">The sequence shown here is derived from an EMBL/GenBank/DDBJ whole genome shotgun (WGS) entry which is preliminary data.</text>
</comment>
<accession>A0A9X1D7D9</accession>
<dbReference type="RefSeq" id="WP_214391972.1">
    <property type="nucleotide sequence ID" value="NZ_JAFLWW010000006.1"/>
</dbReference>
<evidence type="ECO:0000313" key="1">
    <source>
        <dbReference type="EMBL" id="MBT1158041.1"/>
    </source>
</evidence>
<protein>
    <submittedName>
        <fullName evidence="1">Uncharacterized protein</fullName>
    </submittedName>
</protein>
<reference evidence="1" key="2">
    <citation type="submission" date="2021-03" db="EMBL/GenBank/DDBJ databases">
        <authorList>
            <person name="Artuso I."/>
            <person name="Turrini P."/>
            <person name="Pirolo M."/>
            <person name="Lugli G.A."/>
            <person name="Ventura M."/>
            <person name="Visca P."/>
        </authorList>
    </citation>
    <scope>NUCLEOTIDE SEQUENCE</scope>
    <source>
        <strain evidence="1">LMG 26462</strain>
    </source>
</reference>
<evidence type="ECO:0000313" key="2">
    <source>
        <dbReference type="Proteomes" id="UP001138921"/>
    </source>
</evidence>
<keyword evidence="2" id="KW-1185">Reference proteome</keyword>